<protein>
    <submittedName>
        <fullName evidence="1">Uncharacterized protein</fullName>
    </submittedName>
</protein>
<dbReference type="Proteomes" id="UP000319213">
    <property type="component" value="Unassembled WGS sequence"/>
</dbReference>
<comment type="caution">
    <text evidence="1">The sequence shown here is derived from an EMBL/GenBank/DDBJ whole genome shotgun (WGS) entry which is preliminary data.</text>
</comment>
<proteinExistence type="predicted"/>
<dbReference type="RefSeq" id="WP_142258416.1">
    <property type="nucleotide sequence ID" value="NZ_BMPV01000006.1"/>
</dbReference>
<name>A0A543IUG3_9ACTN</name>
<reference evidence="1 2" key="1">
    <citation type="submission" date="2019-06" db="EMBL/GenBank/DDBJ databases">
        <title>Sequencing the genomes of 1000 actinobacteria strains.</title>
        <authorList>
            <person name="Klenk H.-P."/>
        </authorList>
    </citation>
    <scope>NUCLEOTIDE SEQUENCE [LARGE SCALE GENOMIC DNA]</scope>
    <source>
        <strain evidence="1 2">DSM 43186</strain>
    </source>
</reference>
<evidence type="ECO:0000313" key="2">
    <source>
        <dbReference type="Proteomes" id="UP000319213"/>
    </source>
</evidence>
<sequence>MKWIEATGGPVVLIARDDVPLWTGHEGDYDRACEVAVKGVQRVFEISDYIEAQALRRALLDFKLDCPDAAETLASDPVFARILNRLSESLKTVYDGRGEVPARRWREQHESWSSLAEREYDKKVRVNYARRMPRWHEWSEEDRREVLTILAAPYILDDEMLQELRAVVSRASEED</sequence>
<dbReference type="AlphaFoldDB" id="A0A543IUG3"/>
<organism evidence="1 2">
    <name type="scientific">Thermopolyspora flexuosa</name>
    <dbReference type="NCBI Taxonomy" id="103836"/>
    <lineage>
        <taxon>Bacteria</taxon>
        <taxon>Bacillati</taxon>
        <taxon>Actinomycetota</taxon>
        <taxon>Actinomycetes</taxon>
        <taxon>Streptosporangiales</taxon>
        <taxon>Streptosporangiaceae</taxon>
        <taxon>Thermopolyspora</taxon>
    </lineage>
</organism>
<keyword evidence="2" id="KW-1185">Reference proteome</keyword>
<dbReference type="EMBL" id="VFPQ01000001">
    <property type="protein sequence ID" value="TQM74214.1"/>
    <property type="molecule type" value="Genomic_DNA"/>
</dbReference>
<evidence type="ECO:0000313" key="1">
    <source>
        <dbReference type="EMBL" id="TQM74214.1"/>
    </source>
</evidence>
<accession>A0A543IUG3</accession>
<dbReference type="OrthoDB" id="3471576at2"/>
<gene>
    <name evidence="1" type="ORF">FHX40_0879</name>
</gene>